<dbReference type="Pfam" id="PF03880">
    <property type="entry name" value="DbpA"/>
    <property type="match status" value="1"/>
</dbReference>
<feature type="domain" description="Helicase ATP-binding" evidence="8">
    <location>
        <begin position="33"/>
        <end position="203"/>
    </location>
</feature>
<dbReference type="Pfam" id="PF00271">
    <property type="entry name" value="Helicase_C"/>
    <property type="match status" value="1"/>
</dbReference>
<keyword evidence="1 7" id="KW-0547">Nucleotide-binding</keyword>
<gene>
    <name evidence="11" type="primary">dbpA</name>
    <name evidence="11" type="ORF">U732_936</name>
</gene>
<feature type="domain" description="DEAD-box RNA helicase Q" evidence="10">
    <location>
        <begin position="2"/>
        <end position="30"/>
    </location>
</feature>
<dbReference type="PANTHER" id="PTHR47959">
    <property type="entry name" value="ATP-DEPENDENT RNA HELICASE RHLE-RELATED"/>
    <property type="match status" value="1"/>
</dbReference>
<evidence type="ECO:0000256" key="7">
    <source>
        <dbReference type="RuleBase" id="RU000492"/>
    </source>
</evidence>
<dbReference type="InterPro" id="IPR000629">
    <property type="entry name" value="RNA-helicase_DEAD-box_CS"/>
</dbReference>
<feature type="domain" description="Helicase C-terminal" evidence="9">
    <location>
        <begin position="228"/>
        <end position="376"/>
    </location>
</feature>
<dbReference type="InterPro" id="IPR014014">
    <property type="entry name" value="RNA_helicase_DEAD_Q_motif"/>
</dbReference>
<feature type="short sequence motif" description="Q motif" evidence="6">
    <location>
        <begin position="2"/>
        <end position="30"/>
    </location>
</feature>
<evidence type="ECO:0000313" key="12">
    <source>
        <dbReference type="Proteomes" id="UP000031366"/>
    </source>
</evidence>
<dbReference type="STRING" id="29341.RSJ17_07460"/>
<dbReference type="InterPro" id="IPR027417">
    <property type="entry name" value="P-loop_NTPase"/>
</dbReference>
<dbReference type="InterPro" id="IPR001650">
    <property type="entry name" value="Helicase_C-like"/>
</dbReference>
<dbReference type="RefSeq" id="WP_039637113.1">
    <property type="nucleotide sequence ID" value="NZ_AYSO01000020.1"/>
</dbReference>
<evidence type="ECO:0000256" key="6">
    <source>
        <dbReference type="PROSITE-ProRule" id="PRU00552"/>
    </source>
</evidence>
<dbReference type="InterPro" id="IPR005580">
    <property type="entry name" value="DbpA/CsdA_RNA-bd_dom"/>
</dbReference>
<dbReference type="Pfam" id="PF00270">
    <property type="entry name" value="DEAD"/>
    <property type="match status" value="1"/>
</dbReference>
<dbReference type="AlphaFoldDB" id="A0A0C1QTT7"/>
<dbReference type="GO" id="GO:0005829">
    <property type="term" value="C:cytosol"/>
    <property type="evidence" value="ECO:0007669"/>
    <property type="project" value="TreeGrafter"/>
</dbReference>
<evidence type="ECO:0000259" key="9">
    <source>
        <dbReference type="PROSITE" id="PS51194"/>
    </source>
</evidence>
<dbReference type="InterPro" id="IPR050079">
    <property type="entry name" value="DEAD_box_RNA_helicase"/>
</dbReference>
<dbReference type="EC" id="3.6.4.13" evidence="11"/>
<keyword evidence="12" id="KW-1185">Reference proteome</keyword>
<dbReference type="PANTHER" id="PTHR47959:SF1">
    <property type="entry name" value="ATP-DEPENDENT RNA HELICASE DBPA"/>
    <property type="match status" value="1"/>
</dbReference>
<dbReference type="CDD" id="cd18787">
    <property type="entry name" value="SF2_C_DEAD"/>
    <property type="match status" value="1"/>
</dbReference>
<comment type="caution">
    <text evidence="11">The sequence shown here is derived from an EMBL/GenBank/DDBJ whole genome shotgun (WGS) entry which is preliminary data.</text>
</comment>
<evidence type="ECO:0000259" key="10">
    <source>
        <dbReference type="PROSITE" id="PS51195"/>
    </source>
</evidence>
<comment type="similarity">
    <text evidence="5 7">Belongs to the DEAD box helicase family.</text>
</comment>
<dbReference type="Gene3D" id="3.40.50.300">
    <property type="entry name" value="P-loop containing nucleotide triphosphate hydrolases"/>
    <property type="match status" value="2"/>
</dbReference>
<dbReference type="CDD" id="cd00268">
    <property type="entry name" value="DEADc"/>
    <property type="match status" value="1"/>
</dbReference>
<dbReference type="SMART" id="SM00490">
    <property type="entry name" value="HELICc"/>
    <property type="match status" value="1"/>
</dbReference>
<evidence type="ECO:0000256" key="2">
    <source>
        <dbReference type="ARBA" id="ARBA00022801"/>
    </source>
</evidence>
<dbReference type="EMBL" id="AYSO01000020">
    <property type="protein sequence ID" value="KIE44397.1"/>
    <property type="molecule type" value="Genomic_DNA"/>
</dbReference>
<organism evidence="11 12">
    <name type="scientific">Clostridium argentinense CDC 2741</name>
    <dbReference type="NCBI Taxonomy" id="1418104"/>
    <lineage>
        <taxon>Bacteria</taxon>
        <taxon>Bacillati</taxon>
        <taxon>Bacillota</taxon>
        <taxon>Clostridia</taxon>
        <taxon>Eubacteriales</taxon>
        <taxon>Clostridiaceae</taxon>
        <taxon>Clostridium</taxon>
    </lineage>
</organism>
<dbReference type="GO" id="GO:0003724">
    <property type="term" value="F:RNA helicase activity"/>
    <property type="evidence" value="ECO:0007669"/>
    <property type="project" value="UniProtKB-EC"/>
</dbReference>
<dbReference type="SUPFAM" id="SSF52540">
    <property type="entry name" value="P-loop containing nucleoside triphosphate hydrolases"/>
    <property type="match status" value="1"/>
</dbReference>
<evidence type="ECO:0000256" key="4">
    <source>
        <dbReference type="ARBA" id="ARBA00022840"/>
    </source>
</evidence>
<reference evidence="11 12" key="1">
    <citation type="journal article" date="2015" name="Infect. Genet. Evol.">
        <title>Genomic sequences of six botulinum neurotoxin-producing strains representing three clostridial species illustrate the mobility and diversity of botulinum neurotoxin genes.</title>
        <authorList>
            <person name="Smith T.J."/>
            <person name="Hill K.K."/>
            <person name="Xie G."/>
            <person name="Foley B.T."/>
            <person name="Williamson C.H."/>
            <person name="Foster J.T."/>
            <person name="Johnson S.L."/>
            <person name="Chertkov O."/>
            <person name="Teshima H."/>
            <person name="Gibbons H.S."/>
            <person name="Johnsky L.A."/>
            <person name="Karavis M.A."/>
            <person name="Smith L.A."/>
        </authorList>
    </citation>
    <scope>NUCLEOTIDE SEQUENCE [LARGE SCALE GENOMIC DNA]</scope>
    <source>
        <strain evidence="11 12">CDC 2741</strain>
    </source>
</reference>
<dbReference type="Gene3D" id="3.30.70.330">
    <property type="match status" value="1"/>
</dbReference>
<keyword evidence="3 7" id="KW-0347">Helicase</keyword>
<dbReference type="GO" id="GO:0016787">
    <property type="term" value="F:hydrolase activity"/>
    <property type="evidence" value="ECO:0007669"/>
    <property type="project" value="UniProtKB-KW"/>
</dbReference>
<evidence type="ECO:0000313" key="11">
    <source>
        <dbReference type="EMBL" id="KIE44397.1"/>
    </source>
</evidence>
<dbReference type="PROSITE" id="PS00039">
    <property type="entry name" value="DEAD_ATP_HELICASE"/>
    <property type="match status" value="1"/>
</dbReference>
<keyword evidence="2 7" id="KW-0378">Hydrolase</keyword>
<dbReference type="InterPro" id="IPR014001">
    <property type="entry name" value="Helicase_ATP-bd"/>
</dbReference>
<sequence>MNDFKNFNISHNMIKSITSVGYESPSEVQEKVIPLALKGEDLIVKSQTGSGKTASFGIPLCERLETEKNAVQALILTPTRELSIQVKNEISKLGLYKKIKAVALYGKEPFSLQRKELSQRVHVVVGTPGRVLDHITRKTLNVENIKYLIIDEADEMLNMGFISQVESIIKSLPHKRQTMMFSATLSEEIKALSKKYMNSSHTTIEVSPEKLTLDNISQGLYIVEDNKKLKLLMDLIKTENITQAIIFCRTKDRVSEIYQKLGKHNLPLCEIHGNMLQKDRLSTIKGFKEGKYLFMVATDVAARGIDISTVSHVINYDLPLEVEAYVHRIGRTGRAGESGTSLTFVTPYEDKFLKAIEEYISMKIPVKTPPSEEEVKSSPNKEFKVKIKTPSSNDNVVKIHIIGGKKKKIRRGDIVGALTNSGNIPADSIGIIDIYDTYSHVDILNGYGKTLLKSQNEINIKGKPTKIKKAKD</sequence>
<evidence type="ECO:0000256" key="5">
    <source>
        <dbReference type="ARBA" id="ARBA00038437"/>
    </source>
</evidence>
<evidence type="ECO:0000256" key="3">
    <source>
        <dbReference type="ARBA" id="ARBA00022806"/>
    </source>
</evidence>
<dbReference type="SMART" id="SM00487">
    <property type="entry name" value="DEXDc"/>
    <property type="match status" value="1"/>
</dbReference>
<protein>
    <submittedName>
        <fullName evidence="11">ATP-dependent RNA helicase dbpA</fullName>
        <ecNumber evidence="11">3.6.4.13</ecNumber>
    </submittedName>
</protein>
<dbReference type="InterPro" id="IPR012677">
    <property type="entry name" value="Nucleotide-bd_a/b_plait_sf"/>
</dbReference>
<dbReference type="InterPro" id="IPR044742">
    <property type="entry name" value="DEAD/DEAH_RhlB"/>
</dbReference>
<evidence type="ECO:0000256" key="1">
    <source>
        <dbReference type="ARBA" id="ARBA00022741"/>
    </source>
</evidence>
<dbReference type="InterPro" id="IPR011545">
    <property type="entry name" value="DEAD/DEAH_box_helicase_dom"/>
</dbReference>
<dbReference type="GO" id="GO:0003676">
    <property type="term" value="F:nucleic acid binding"/>
    <property type="evidence" value="ECO:0007669"/>
    <property type="project" value="InterPro"/>
</dbReference>
<dbReference type="PROSITE" id="PS51194">
    <property type="entry name" value="HELICASE_CTER"/>
    <property type="match status" value="1"/>
</dbReference>
<name>A0A0C1QTT7_9CLOT</name>
<dbReference type="OrthoDB" id="9805696at2"/>
<accession>A0A0C1QTT7</accession>
<evidence type="ECO:0000259" key="8">
    <source>
        <dbReference type="PROSITE" id="PS51192"/>
    </source>
</evidence>
<dbReference type="PROSITE" id="PS51192">
    <property type="entry name" value="HELICASE_ATP_BIND_1"/>
    <property type="match status" value="1"/>
</dbReference>
<dbReference type="GO" id="GO:0005524">
    <property type="term" value="F:ATP binding"/>
    <property type="evidence" value="ECO:0007669"/>
    <property type="project" value="UniProtKB-KW"/>
</dbReference>
<keyword evidence="4 7" id="KW-0067">ATP-binding</keyword>
<proteinExistence type="inferred from homology"/>
<dbReference type="PROSITE" id="PS51195">
    <property type="entry name" value="Q_MOTIF"/>
    <property type="match status" value="1"/>
</dbReference>
<dbReference type="Proteomes" id="UP000031366">
    <property type="component" value="Unassembled WGS sequence"/>
</dbReference>